<keyword evidence="1" id="KW-1277">Toxin-antitoxin system</keyword>
<accession>A0A098EBC9</accession>
<evidence type="ECO:0000313" key="2">
    <source>
        <dbReference type="EMBL" id="CEG13307.1"/>
    </source>
</evidence>
<name>A0A098EBC9_9ZZZZ</name>
<evidence type="ECO:0000256" key="1">
    <source>
        <dbReference type="ARBA" id="ARBA00022649"/>
    </source>
</evidence>
<dbReference type="Gene3D" id="3.30.2310.20">
    <property type="entry name" value="RelE-like"/>
    <property type="match status" value="1"/>
</dbReference>
<sequence length="92" mass="11004">MIWIKSGNKMTRVEYTDEFKDDIKHIKNKDLRWKIKKAIKKIGDNPNVGKPLRYKLKGCFSVRVPPFRIIYEIEGEVVWLHKFDHRDGVYGK</sequence>
<organism evidence="2">
    <name type="scientific">groundwater metagenome</name>
    <dbReference type="NCBI Taxonomy" id="717931"/>
    <lineage>
        <taxon>unclassified sequences</taxon>
        <taxon>metagenomes</taxon>
        <taxon>ecological metagenomes</taxon>
    </lineage>
</organism>
<dbReference type="EMBL" id="CCXY01000295">
    <property type="protein sequence ID" value="CEG13307.1"/>
    <property type="molecule type" value="Genomic_DNA"/>
</dbReference>
<dbReference type="SUPFAM" id="SSF143011">
    <property type="entry name" value="RelE-like"/>
    <property type="match status" value="1"/>
</dbReference>
<reference evidence="2" key="1">
    <citation type="submission" date="2014-09" db="EMBL/GenBank/DDBJ databases">
        <authorList>
            <person name="Probst J Alexander"/>
        </authorList>
    </citation>
    <scope>NUCLEOTIDE SEQUENCE</scope>
</reference>
<proteinExistence type="predicted"/>
<dbReference type="InterPro" id="IPR035093">
    <property type="entry name" value="RelE/ParE_toxin_dom_sf"/>
</dbReference>
<dbReference type="AlphaFoldDB" id="A0A098EBC9"/>
<protein>
    <submittedName>
        <fullName evidence="2">Plasmid stabilization system</fullName>
    </submittedName>
</protein>
<dbReference type="InterPro" id="IPR007712">
    <property type="entry name" value="RelE/ParE_toxin"/>
</dbReference>
<dbReference type="Pfam" id="PF05016">
    <property type="entry name" value="ParE_toxin"/>
    <property type="match status" value="1"/>
</dbReference>
<gene>
    <name evidence="2" type="ORF">MSIBF_A3640003</name>
</gene>